<dbReference type="Proteomes" id="UP000001542">
    <property type="component" value="Unassembled WGS sequence"/>
</dbReference>
<dbReference type="VEuPathDB" id="TrichDB:TVAGG3_0213920"/>
<dbReference type="KEGG" id="tva:4769149"/>
<name>A2E7X1_TRIV3</name>
<dbReference type="PANTHER" id="PTHR31855:SF2">
    <property type="entry name" value="GUANINE NUCLEOTIDE EXCHANGE FACTOR C9ORF72"/>
    <property type="match status" value="1"/>
</dbReference>
<proteinExistence type="predicted"/>
<dbReference type="SMR" id="A2E7X1"/>
<dbReference type="PANTHER" id="PTHR31855">
    <property type="entry name" value="GUANINE NUCLEOTIDE EXCHANGE C9ORF72"/>
    <property type="match status" value="1"/>
</dbReference>
<dbReference type="GO" id="GO:0005085">
    <property type="term" value="F:guanyl-nucleotide exchange factor activity"/>
    <property type="evidence" value="ECO:0007669"/>
    <property type="project" value="InterPro"/>
</dbReference>
<keyword evidence="2" id="KW-1185">Reference proteome</keyword>
<dbReference type="RefSeq" id="XP_001323420.1">
    <property type="nucleotide sequence ID" value="XM_001323385.1"/>
</dbReference>
<dbReference type="PROSITE" id="PS51835">
    <property type="entry name" value="DENN_C9ORF72"/>
    <property type="match status" value="1"/>
</dbReference>
<dbReference type="AlphaFoldDB" id="A2E7X1"/>
<dbReference type="OrthoDB" id="10539624at2759"/>
<dbReference type="InParanoid" id="A2E7X1"/>
<evidence type="ECO:0000313" key="1">
    <source>
        <dbReference type="EMBL" id="EAY11197.1"/>
    </source>
</evidence>
<accession>A2E7X1</accession>
<organism evidence="1 2">
    <name type="scientific">Trichomonas vaginalis (strain ATCC PRA-98 / G3)</name>
    <dbReference type="NCBI Taxonomy" id="412133"/>
    <lineage>
        <taxon>Eukaryota</taxon>
        <taxon>Metamonada</taxon>
        <taxon>Parabasalia</taxon>
        <taxon>Trichomonadida</taxon>
        <taxon>Trichomonadidae</taxon>
        <taxon>Trichomonas</taxon>
    </lineage>
</organism>
<protein>
    <submittedName>
        <fullName evidence="1">Uncharacterized protein</fullName>
    </submittedName>
</protein>
<dbReference type="VEuPathDB" id="TrichDB:TVAG_127030"/>
<gene>
    <name evidence="1" type="ORF">TVAG_127030</name>
</gene>
<evidence type="ECO:0000313" key="2">
    <source>
        <dbReference type="Proteomes" id="UP000001542"/>
    </source>
</evidence>
<dbReference type="EMBL" id="DS113323">
    <property type="protein sequence ID" value="EAY11197.1"/>
    <property type="molecule type" value="Genomic_DNA"/>
</dbReference>
<reference evidence="1" key="2">
    <citation type="journal article" date="2007" name="Science">
        <title>Draft genome sequence of the sexually transmitted pathogen Trichomonas vaginalis.</title>
        <authorList>
            <person name="Carlton J.M."/>
            <person name="Hirt R.P."/>
            <person name="Silva J.C."/>
            <person name="Delcher A.L."/>
            <person name="Schatz M."/>
            <person name="Zhao Q."/>
            <person name="Wortman J.R."/>
            <person name="Bidwell S.L."/>
            <person name="Alsmark U.C.M."/>
            <person name="Besteiro S."/>
            <person name="Sicheritz-Ponten T."/>
            <person name="Noel C.J."/>
            <person name="Dacks J.B."/>
            <person name="Foster P.G."/>
            <person name="Simillion C."/>
            <person name="Van de Peer Y."/>
            <person name="Miranda-Saavedra D."/>
            <person name="Barton G.J."/>
            <person name="Westrop G.D."/>
            <person name="Mueller S."/>
            <person name="Dessi D."/>
            <person name="Fiori P.L."/>
            <person name="Ren Q."/>
            <person name="Paulsen I."/>
            <person name="Zhang H."/>
            <person name="Bastida-Corcuera F.D."/>
            <person name="Simoes-Barbosa A."/>
            <person name="Brown M.T."/>
            <person name="Hayes R.D."/>
            <person name="Mukherjee M."/>
            <person name="Okumura C.Y."/>
            <person name="Schneider R."/>
            <person name="Smith A.J."/>
            <person name="Vanacova S."/>
            <person name="Villalvazo M."/>
            <person name="Haas B.J."/>
            <person name="Pertea M."/>
            <person name="Feldblyum T.V."/>
            <person name="Utterback T.R."/>
            <person name="Shu C.L."/>
            <person name="Osoegawa K."/>
            <person name="de Jong P.J."/>
            <person name="Hrdy I."/>
            <person name="Horvathova L."/>
            <person name="Zubacova Z."/>
            <person name="Dolezal P."/>
            <person name="Malik S.B."/>
            <person name="Logsdon J.M. Jr."/>
            <person name="Henze K."/>
            <person name="Gupta A."/>
            <person name="Wang C.C."/>
            <person name="Dunne R.L."/>
            <person name="Upcroft J.A."/>
            <person name="Upcroft P."/>
            <person name="White O."/>
            <person name="Salzberg S.L."/>
            <person name="Tang P."/>
            <person name="Chiu C.-H."/>
            <person name="Lee Y.-S."/>
            <person name="Embley T.M."/>
            <person name="Coombs G.H."/>
            <person name="Mottram J.C."/>
            <person name="Tachezy J."/>
            <person name="Fraser-Liggett C.M."/>
            <person name="Johnson P.J."/>
        </authorList>
    </citation>
    <scope>NUCLEOTIDE SEQUENCE [LARGE SCALE GENOMIC DNA]</scope>
    <source>
        <strain evidence="1">G3</strain>
    </source>
</reference>
<dbReference type="Pfam" id="PF15019">
    <property type="entry name" value="C9orf72-like"/>
    <property type="match status" value="1"/>
</dbReference>
<dbReference type="InterPro" id="IPR027819">
    <property type="entry name" value="C9orf72"/>
</dbReference>
<reference evidence="1" key="1">
    <citation type="submission" date="2006-10" db="EMBL/GenBank/DDBJ databases">
        <authorList>
            <person name="Amadeo P."/>
            <person name="Zhao Q."/>
            <person name="Wortman J."/>
            <person name="Fraser-Liggett C."/>
            <person name="Carlton J."/>
        </authorList>
    </citation>
    <scope>NUCLEOTIDE SEQUENCE</scope>
    <source>
        <strain evidence="1">G3</strain>
    </source>
</reference>
<sequence length="417" mass="48561">MNEVESLLNSTDSTFLAVALGTYNDQKEVTVLEKWLYYQDKNEMPFEYLLKLNTYIPSSEKDMRLKNILFRHVDSHQLNLGSFASIYQITNDDVKRNYCVAIIYNLKKIDMSFEQEQQIKYFLKQITHSTRSALKFQQPLQISTPLISRALEYLNRFTNAHIYKMPDFPSLPADLMFHMIALTSHFETQMSTIIESNDYNQAKAMAQFLANFMFPYQLYHSSFEHLRRPISGLYLQIIQCQAQSPEDILLTFSFPCTWIRLSDKTVWQTPTMDEQISVSGDYNSLVNLNTEDPERERLIQVIKKKYKLTQKTSPCPWVVSSVILVSQAEERIRQRMCALRLESLMNIARSAIDITNNWIGESSFILFEKVRELWEILGLTGKDDMYMIAAVGQILDSTIQGKLFTNRRVVLMQISSV</sequence>